<organism evidence="8 9">
    <name type="scientific">Phascolomyces articulosus</name>
    <dbReference type="NCBI Taxonomy" id="60185"/>
    <lineage>
        <taxon>Eukaryota</taxon>
        <taxon>Fungi</taxon>
        <taxon>Fungi incertae sedis</taxon>
        <taxon>Mucoromycota</taxon>
        <taxon>Mucoromycotina</taxon>
        <taxon>Mucoromycetes</taxon>
        <taxon>Mucorales</taxon>
        <taxon>Lichtheimiaceae</taxon>
        <taxon>Phascolomyces</taxon>
    </lineage>
</organism>
<keyword evidence="9" id="KW-1185">Reference proteome</keyword>
<feature type="transmembrane region" description="Helical" evidence="6">
    <location>
        <begin position="264"/>
        <end position="285"/>
    </location>
</feature>
<feature type="transmembrane region" description="Helical" evidence="6">
    <location>
        <begin position="76"/>
        <end position="103"/>
    </location>
</feature>
<dbReference type="AlphaFoldDB" id="A0AAD5PB43"/>
<dbReference type="GO" id="GO:0005886">
    <property type="term" value="C:plasma membrane"/>
    <property type="evidence" value="ECO:0007669"/>
    <property type="project" value="TreeGrafter"/>
</dbReference>
<evidence type="ECO:0000313" key="8">
    <source>
        <dbReference type="EMBL" id="KAI9250460.1"/>
    </source>
</evidence>
<evidence type="ECO:0000256" key="3">
    <source>
        <dbReference type="ARBA" id="ARBA00022692"/>
    </source>
</evidence>
<evidence type="ECO:0000256" key="6">
    <source>
        <dbReference type="SAM" id="Phobius"/>
    </source>
</evidence>
<dbReference type="InterPro" id="IPR020846">
    <property type="entry name" value="MFS_dom"/>
</dbReference>
<keyword evidence="3 6" id="KW-0812">Transmembrane</keyword>
<reference evidence="8" key="1">
    <citation type="journal article" date="2022" name="IScience">
        <title>Evolution of zygomycete secretomes and the origins of terrestrial fungal ecologies.</title>
        <authorList>
            <person name="Chang Y."/>
            <person name="Wang Y."/>
            <person name="Mondo S."/>
            <person name="Ahrendt S."/>
            <person name="Andreopoulos W."/>
            <person name="Barry K."/>
            <person name="Beard J."/>
            <person name="Benny G.L."/>
            <person name="Blankenship S."/>
            <person name="Bonito G."/>
            <person name="Cuomo C."/>
            <person name="Desiro A."/>
            <person name="Gervers K.A."/>
            <person name="Hundley H."/>
            <person name="Kuo A."/>
            <person name="LaButti K."/>
            <person name="Lang B.F."/>
            <person name="Lipzen A."/>
            <person name="O'Donnell K."/>
            <person name="Pangilinan J."/>
            <person name="Reynolds N."/>
            <person name="Sandor L."/>
            <person name="Smith M.E."/>
            <person name="Tsang A."/>
            <person name="Grigoriev I.V."/>
            <person name="Stajich J.E."/>
            <person name="Spatafora J.W."/>
        </authorList>
    </citation>
    <scope>NUCLEOTIDE SEQUENCE</scope>
    <source>
        <strain evidence="8">RSA 2281</strain>
    </source>
</reference>
<evidence type="ECO:0000259" key="7">
    <source>
        <dbReference type="PROSITE" id="PS50850"/>
    </source>
</evidence>
<evidence type="ECO:0000256" key="5">
    <source>
        <dbReference type="ARBA" id="ARBA00023136"/>
    </source>
</evidence>
<comment type="subcellular location">
    <subcellularLocation>
        <location evidence="1">Membrane</location>
        <topology evidence="1">Multi-pass membrane protein</topology>
    </subcellularLocation>
</comment>
<feature type="transmembrane region" description="Helical" evidence="6">
    <location>
        <begin position="305"/>
        <end position="323"/>
    </location>
</feature>
<keyword evidence="5 6" id="KW-0472">Membrane</keyword>
<dbReference type="Pfam" id="PF07690">
    <property type="entry name" value="MFS_1"/>
    <property type="match status" value="1"/>
</dbReference>
<feature type="transmembrane region" description="Helical" evidence="6">
    <location>
        <begin position="361"/>
        <end position="383"/>
    </location>
</feature>
<sequence>MYSKREKVLITFIVSAFCLVSALSNRSYYPALPLISKDFNVSVSLVNMTVMVYMVFQGISPCFWGPVADMWGRRPVYLISFIIFIGTCSGLAIINSFSGLLVLRMIQSFSESSCNVIGFGTIADITTSAERASYNNIIASTLSISMALSPIFGGVISNQLSWRWIFWILFILGAVSWISILLFLPETLRSHVDQDRNAALKHNSNRSDIPVMKWVTRNKQLVCHSPSSPPTGSLEIKSNSKKYSNRYQSPNFLEQILFLRHPDIFLIIISMGWFSSVSIALFMTTTPTHFSTIYNLNTLQIGLCYVPYAIGSIVGSFISSRLLDQYFKNIASKYQMTKETIQKLRNIPVDFPIYRTRLHGIVFVIAIGQLVMISYGWVLYVRAHLSVPLAFQFLVGVCNAPLFNGGNSLLIDLIPNRCASIMATSTLVASLLRALAVATVEIGIDHIGLGWTFTIFGVSMSISTLIIPVLIKYGPKWRECRIYQQKKEEQQK</sequence>
<proteinExistence type="predicted"/>
<evidence type="ECO:0000256" key="2">
    <source>
        <dbReference type="ARBA" id="ARBA00022448"/>
    </source>
</evidence>
<feature type="transmembrane region" description="Helical" evidence="6">
    <location>
        <begin position="422"/>
        <end position="444"/>
    </location>
</feature>
<feature type="domain" description="Major facilitator superfamily (MFS) profile" evidence="7">
    <location>
        <begin position="10"/>
        <end position="475"/>
    </location>
</feature>
<dbReference type="SUPFAM" id="SSF103473">
    <property type="entry name" value="MFS general substrate transporter"/>
    <property type="match status" value="1"/>
</dbReference>
<dbReference type="PANTHER" id="PTHR23502:SF51">
    <property type="entry name" value="QUINIDINE RESISTANCE PROTEIN 1-RELATED"/>
    <property type="match status" value="1"/>
</dbReference>
<keyword evidence="4 6" id="KW-1133">Transmembrane helix</keyword>
<protein>
    <submittedName>
        <fullName evidence="8">Major facilitator superfamily domain-containing protein</fullName>
    </submittedName>
</protein>
<evidence type="ECO:0000256" key="4">
    <source>
        <dbReference type="ARBA" id="ARBA00022989"/>
    </source>
</evidence>
<dbReference type="Gene3D" id="1.20.1250.20">
    <property type="entry name" value="MFS general substrate transporter like domains"/>
    <property type="match status" value="1"/>
</dbReference>
<keyword evidence="2" id="KW-0813">Transport</keyword>
<feature type="transmembrane region" description="Helical" evidence="6">
    <location>
        <begin position="389"/>
        <end position="410"/>
    </location>
</feature>
<dbReference type="Proteomes" id="UP001209540">
    <property type="component" value="Unassembled WGS sequence"/>
</dbReference>
<comment type="caution">
    <text evidence="8">The sequence shown here is derived from an EMBL/GenBank/DDBJ whole genome shotgun (WGS) entry which is preliminary data.</text>
</comment>
<reference evidence="8" key="2">
    <citation type="submission" date="2023-02" db="EMBL/GenBank/DDBJ databases">
        <authorList>
            <consortium name="DOE Joint Genome Institute"/>
            <person name="Mondo S.J."/>
            <person name="Chang Y."/>
            <person name="Wang Y."/>
            <person name="Ahrendt S."/>
            <person name="Andreopoulos W."/>
            <person name="Barry K."/>
            <person name="Beard J."/>
            <person name="Benny G.L."/>
            <person name="Blankenship S."/>
            <person name="Bonito G."/>
            <person name="Cuomo C."/>
            <person name="Desiro A."/>
            <person name="Gervers K.A."/>
            <person name="Hundley H."/>
            <person name="Kuo A."/>
            <person name="LaButti K."/>
            <person name="Lang B.F."/>
            <person name="Lipzen A."/>
            <person name="O'Donnell K."/>
            <person name="Pangilinan J."/>
            <person name="Reynolds N."/>
            <person name="Sandor L."/>
            <person name="Smith M.W."/>
            <person name="Tsang A."/>
            <person name="Grigoriev I.V."/>
            <person name="Stajich J.E."/>
            <person name="Spatafora J.W."/>
        </authorList>
    </citation>
    <scope>NUCLEOTIDE SEQUENCE</scope>
    <source>
        <strain evidence="8">RSA 2281</strain>
    </source>
</reference>
<feature type="transmembrane region" description="Helical" evidence="6">
    <location>
        <begin position="46"/>
        <end position="64"/>
    </location>
</feature>
<feature type="transmembrane region" description="Helical" evidence="6">
    <location>
        <begin position="450"/>
        <end position="471"/>
    </location>
</feature>
<dbReference type="PANTHER" id="PTHR23502">
    <property type="entry name" value="MAJOR FACILITATOR SUPERFAMILY"/>
    <property type="match status" value="1"/>
</dbReference>
<dbReference type="EMBL" id="JAIXMP010000032">
    <property type="protein sequence ID" value="KAI9250460.1"/>
    <property type="molecule type" value="Genomic_DNA"/>
</dbReference>
<evidence type="ECO:0000256" key="1">
    <source>
        <dbReference type="ARBA" id="ARBA00004141"/>
    </source>
</evidence>
<dbReference type="GO" id="GO:0022857">
    <property type="term" value="F:transmembrane transporter activity"/>
    <property type="evidence" value="ECO:0007669"/>
    <property type="project" value="InterPro"/>
</dbReference>
<dbReference type="InterPro" id="IPR011701">
    <property type="entry name" value="MFS"/>
</dbReference>
<gene>
    <name evidence="8" type="ORF">BDA99DRAFT_444885</name>
</gene>
<feature type="transmembrane region" description="Helical" evidence="6">
    <location>
        <begin position="164"/>
        <end position="184"/>
    </location>
</feature>
<accession>A0AAD5PB43</accession>
<evidence type="ECO:0000313" key="9">
    <source>
        <dbReference type="Proteomes" id="UP001209540"/>
    </source>
</evidence>
<dbReference type="PROSITE" id="PS50850">
    <property type="entry name" value="MFS"/>
    <property type="match status" value="1"/>
</dbReference>
<name>A0AAD5PB43_9FUNG</name>
<dbReference type="Gene3D" id="1.20.1720.10">
    <property type="entry name" value="Multidrug resistance protein D"/>
    <property type="match status" value="1"/>
</dbReference>
<dbReference type="InterPro" id="IPR036259">
    <property type="entry name" value="MFS_trans_sf"/>
</dbReference>